<name>A0A917JW77_9PSEU</name>
<evidence type="ECO:0000313" key="3">
    <source>
        <dbReference type="EMBL" id="GGI86664.1"/>
    </source>
</evidence>
<accession>A0A917JW77</accession>
<dbReference type="Proteomes" id="UP000597989">
    <property type="component" value="Unassembled WGS sequence"/>
</dbReference>
<evidence type="ECO:0000313" key="2">
    <source>
        <dbReference type="EMBL" id="GAA0535792.1"/>
    </source>
</evidence>
<evidence type="ECO:0000313" key="4">
    <source>
        <dbReference type="Proteomes" id="UP000597989"/>
    </source>
</evidence>
<keyword evidence="5" id="KW-1185">Reference proteome</keyword>
<reference evidence="2" key="4">
    <citation type="submission" date="2023-12" db="EMBL/GenBank/DDBJ databases">
        <authorList>
            <person name="Sun Q."/>
            <person name="Inoue M."/>
        </authorList>
    </citation>
    <scope>NUCLEOTIDE SEQUENCE</scope>
    <source>
        <strain evidence="2">JCM 10664</strain>
    </source>
</reference>
<feature type="transmembrane region" description="Helical" evidence="1">
    <location>
        <begin position="95"/>
        <end position="118"/>
    </location>
</feature>
<reference evidence="3" key="3">
    <citation type="submission" date="2020-09" db="EMBL/GenBank/DDBJ databases">
        <authorList>
            <person name="Sun Q."/>
            <person name="Zhou Y."/>
        </authorList>
    </citation>
    <scope>NUCLEOTIDE SEQUENCE</scope>
    <source>
        <strain evidence="3">CGMCC 4.7206</strain>
    </source>
</reference>
<dbReference type="EMBL" id="BAAAHC010000019">
    <property type="protein sequence ID" value="GAA0535792.1"/>
    <property type="molecule type" value="Genomic_DNA"/>
</dbReference>
<feature type="transmembrane region" description="Helical" evidence="1">
    <location>
        <begin position="50"/>
        <end position="74"/>
    </location>
</feature>
<keyword evidence="1" id="KW-0472">Membrane</keyword>
<dbReference type="AlphaFoldDB" id="A0A917JW77"/>
<gene>
    <name evidence="2" type="ORF">GCM10009545_43040</name>
    <name evidence="3" type="ORF">GCM10011581_24690</name>
</gene>
<dbReference type="EMBL" id="BMMT01000007">
    <property type="protein sequence ID" value="GGI86664.1"/>
    <property type="molecule type" value="Genomic_DNA"/>
</dbReference>
<protein>
    <submittedName>
        <fullName evidence="2">DUF2071 domain-containing protein</fullName>
    </submittedName>
</protein>
<evidence type="ECO:0000256" key="1">
    <source>
        <dbReference type="SAM" id="Phobius"/>
    </source>
</evidence>
<reference evidence="2 5" key="2">
    <citation type="journal article" date="2019" name="Int. J. Syst. Evol. Microbiol.">
        <title>The Global Catalogue of Microorganisms (GCM) 10K type strain sequencing project: providing services to taxonomists for standard genome sequencing and annotation.</title>
        <authorList>
            <consortium name="The Broad Institute Genomics Platform"/>
            <consortium name="The Broad Institute Genome Sequencing Center for Infectious Disease"/>
            <person name="Wu L."/>
            <person name="Ma J."/>
        </authorList>
    </citation>
    <scope>NUCLEOTIDE SEQUENCE [LARGE SCALE GENOMIC DNA]</scope>
    <source>
        <strain evidence="2 5">JCM 10664</strain>
    </source>
</reference>
<keyword evidence="1" id="KW-0812">Transmembrane</keyword>
<dbReference type="Pfam" id="PF09844">
    <property type="entry name" value="DUF2071"/>
    <property type="match status" value="1"/>
</dbReference>
<proteinExistence type="predicted"/>
<dbReference type="InterPro" id="IPR018644">
    <property type="entry name" value="DUF2071"/>
</dbReference>
<organism evidence="3 4">
    <name type="scientific">Saccharopolyspora thermophila</name>
    <dbReference type="NCBI Taxonomy" id="89367"/>
    <lineage>
        <taxon>Bacteria</taxon>
        <taxon>Bacillati</taxon>
        <taxon>Actinomycetota</taxon>
        <taxon>Actinomycetes</taxon>
        <taxon>Pseudonocardiales</taxon>
        <taxon>Pseudonocardiaceae</taxon>
        <taxon>Saccharopolyspora</taxon>
    </lineage>
</organism>
<dbReference type="PANTHER" id="PTHR39186:SF1">
    <property type="entry name" value="DUF2071 DOMAIN-CONTAINING PROTEIN"/>
    <property type="match status" value="1"/>
</dbReference>
<dbReference type="PANTHER" id="PTHR39186">
    <property type="entry name" value="DUF2071 FAMILY PROTEIN"/>
    <property type="match status" value="1"/>
</dbReference>
<dbReference type="Proteomes" id="UP001500220">
    <property type="component" value="Unassembled WGS sequence"/>
</dbReference>
<keyword evidence="1" id="KW-1133">Transmembrane helix</keyword>
<dbReference type="RefSeq" id="WP_188987466.1">
    <property type="nucleotide sequence ID" value="NZ_BAAAHC010000019.1"/>
</dbReference>
<reference evidence="3 4" key="1">
    <citation type="journal article" date="2014" name="Int. J. Syst. Evol. Microbiol.">
        <title>Complete genome sequence of Corynebacterium casei LMG S-19264T (=DSM 44701T), isolated from a smear-ripened cheese.</title>
        <authorList>
            <consortium name="US DOE Joint Genome Institute (JGI-PGF)"/>
            <person name="Walter F."/>
            <person name="Albersmeier A."/>
            <person name="Kalinowski J."/>
            <person name="Ruckert C."/>
        </authorList>
    </citation>
    <scope>NUCLEOTIDE SEQUENCE [LARGE SCALE GENOMIC DNA]</scope>
    <source>
        <strain evidence="3 4">CGMCC 4.7206</strain>
    </source>
</reference>
<comment type="caution">
    <text evidence="3">The sequence shown here is derived from an EMBL/GenBank/DDBJ whole genome shotgun (WGS) entry which is preliminary data.</text>
</comment>
<sequence length="246" mass="26764">MGVEPVALTPPHAVRFPLVSLALRDVVLLNWPCPAPKLAPLLPPRTHVDVFAGTGWIGLVGLRITLTGVVGLRCSRRFDEVNVRTYVVDDEGRRGVVFFVVAVSESLLAPLAGAVAHLPCRACAQGRASSPRGIEYRATSGDASLCFRARRGHRIAPTDLDRFLTARWRVYTRCRGTTVVAPLAHEPWSLDVAQLRDFSDNGLLAVLGLPSAPQIPSTLFASRVDARLGVPVPHHQETRHHVTSFV</sequence>
<evidence type="ECO:0000313" key="5">
    <source>
        <dbReference type="Proteomes" id="UP001500220"/>
    </source>
</evidence>